<dbReference type="NCBIfam" id="TIGR00229">
    <property type="entry name" value="sensory_box"/>
    <property type="match status" value="1"/>
</dbReference>
<dbReference type="PROSITE" id="PS50883">
    <property type="entry name" value="EAL"/>
    <property type="match status" value="1"/>
</dbReference>
<dbReference type="Pfam" id="PF13426">
    <property type="entry name" value="PAS_9"/>
    <property type="match status" value="1"/>
</dbReference>
<dbReference type="PANTHER" id="PTHR44757">
    <property type="entry name" value="DIGUANYLATE CYCLASE DGCP"/>
    <property type="match status" value="1"/>
</dbReference>
<dbReference type="Gene3D" id="3.30.450.20">
    <property type="entry name" value="PAS domain"/>
    <property type="match status" value="1"/>
</dbReference>
<dbReference type="CDD" id="cd01949">
    <property type="entry name" value="GGDEF"/>
    <property type="match status" value="1"/>
</dbReference>
<feature type="transmembrane region" description="Helical" evidence="1">
    <location>
        <begin position="12"/>
        <end position="31"/>
    </location>
</feature>
<evidence type="ECO:0000313" key="4">
    <source>
        <dbReference type="EMBL" id="AST90843.1"/>
    </source>
</evidence>
<dbReference type="Proteomes" id="UP000215224">
    <property type="component" value="Chromosome"/>
</dbReference>
<dbReference type="Pfam" id="PF00563">
    <property type="entry name" value="EAL"/>
    <property type="match status" value="1"/>
</dbReference>
<dbReference type="STRING" id="1314751.GCA_001591425_00113"/>
<dbReference type="AlphaFoldDB" id="A0A223KND1"/>
<dbReference type="RefSeq" id="WP_066410812.1">
    <property type="nucleotide sequence ID" value="NZ_CP018866.1"/>
</dbReference>
<keyword evidence="1" id="KW-0812">Transmembrane</keyword>
<organism evidence="4 5">
    <name type="scientific">Sutcliffiella cohnii</name>
    <dbReference type="NCBI Taxonomy" id="33932"/>
    <lineage>
        <taxon>Bacteria</taxon>
        <taxon>Bacillati</taxon>
        <taxon>Bacillota</taxon>
        <taxon>Bacilli</taxon>
        <taxon>Bacillales</taxon>
        <taxon>Bacillaceae</taxon>
        <taxon>Sutcliffiella</taxon>
    </lineage>
</organism>
<dbReference type="CDD" id="cd00130">
    <property type="entry name" value="PAS"/>
    <property type="match status" value="1"/>
</dbReference>
<dbReference type="SMART" id="SM00052">
    <property type="entry name" value="EAL"/>
    <property type="match status" value="1"/>
</dbReference>
<dbReference type="SMART" id="SM00091">
    <property type="entry name" value="PAS"/>
    <property type="match status" value="1"/>
</dbReference>
<feature type="domain" description="GGDEF" evidence="3">
    <location>
        <begin position="222"/>
        <end position="354"/>
    </location>
</feature>
<dbReference type="InterPro" id="IPR000160">
    <property type="entry name" value="GGDEF_dom"/>
</dbReference>
<dbReference type="PROSITE" id="PS50887">
    <property type="entry name" value="GGDEF"/>
    <property type="match status" value="1"/>
</dbReference>
<feature type="transmembrane region" description="Helical" evidence="1">
    <location>
        <begin position="43"/>
        <end position="63"/>
    </location>
</feature>
<dbReference type="Gene3D" id="3.20.20.450">
    <property type="entry name" value="EAL domain"/>
    <property type="match status" value="1"/>
</dbReference>
<dbReference type="Gene3D" id="3.30.70.270">
    <property type="match status" value="1"/>
</dbReference>
<evidence type="ECO:0000259" key="3">
    <source>
        <dbReference type="PROSITE" id="PS50887"/>
    </source>
</evidence>
<dbReference type="PANTHER" id="PTHR44757:SF2">
    <property type="entry name" value="BIOFILM ARCHITECTURE MAINTENANCE PROTEIN MBAA"/>
    <property type="match status" value="1"/>
</dbReference>
<dbReference type="FunFam" id="3.20.20.450:FF:000001">
    <property type="entry name" value="Cyclic di-GMP phosphodiesterase yahA"/>
    <property type="match status" value="1"/>
</dbReference>
<keyword evidence="1" id="KW-1133">Transmembrane helix</keyword>
<evidence type="ECO:0000259" key="2">
    <source>
        <dbReference type="PROSITE" id="PS50883"/>
    </source>
</evidence>
<sequence length="609" mass="70432">MNSEYWKPSVRIIAIYFIISLIWIFVSELLLDQYIHKNAHFQAHFFSILKGCLFIVVTSWIFYKLIDRDFRYIRESEERYRKLVENSAEVIFVHLDGVIVYVNQAGINFIGAKNASDIIGKHLLDFVPLEDYDYTISRMKKVKELAEQRILTPSGQKIPIETIAFKTTFHGKEAIQVIMRDITERKIAAEQINYLAYYDSITTLPNRNALNKFLQEAIEKSESFALMLLDLDRFKYINDNLGHDAGDILLKQVSKRLKGFLGNKAFLSRYGGDEFVLLLKDIDEEKVKRVASGIIEKLSYPFILEKNEYYITSSIGICMYPRDGEHADVLLKNTDTAMYAAKERGRNAYRFFDDNMDVQYKKKLEFEQGIRRGLKNGEFQLFYQPQVNLSTDKIIGLEALIRWQHPTKGLIPPNEFIPIAEETGLIVELGDWVLETACKQLEFWQLKGLPSIRIAVNVSIHQFLNENFVNRVDHILYETGLPSNLLELEITENVMRNHEKSIEIMKRLGIEIALDDFGTGYSSLSVLKSLPIDNLKIDKSFIDDICTEDDQIVKSIIQMGKNLNFTLVAEGIENKEQLQLLKKYKCHIGQGFCFCKPLPADEIEKFLKK</sequence>
<dbReference type="SUPFAM" id="SSF141868">
    <property type="entry name" value="EAL domain-like"/>
    <property type="match status" value="1"/>
</dbReference>
<dbReference type="InterPro" id="IPR043128">
    <property type="entry name" value="Rev_trsase/Diguanyl_cyclase"/>
</dbReference>
<proteinExistence type="predicted"/>
<dbReference type="InterPro" id="IPR000014">
    <property type="entry name" value="PAS"/>
</dbReference>
<name>A0A223KND1_9BACI</name>
<evidence type="ECO:0000256" key="1">
    <source>
        <dbReference type="SAM" id="Phobius"/>
    </source>
</evidence>
<evidence type="ECO:0000313" key="5">
    <source>
        <dbReference type="Proteomes" id="UP000215224"/>
    </source>
</evidence>
<dbReference type="InterPro" id="IPR001633">
    <property type="entry name" value="EAL_dom"/>
</dbReference>
<dbReference type="InterPro" id="IPR035965">
    <property type="entry name" value="PAS-like_dom_sf"/>
</dbReference>
<gene>
    <name evidence="4" type="ORF">BC6307_05860</name>
</gene>
<dbReference type="Pfam" id="PF00990">
    <property type="entry name" value="GGDEF"/>
    <property type="match status" value="1"/>
</dbReference>
<dbReference type="InterPro" id="IPR052155">
    <property type="entry name" value="Biofilm_reg_signaling"/>
</dbReference>
<dbReference type="SMART" id="SM00267">
    <property type="entry name" value="GGDEF"/>
    <property type="match status" value="1"/>
</dbReference>
<keyword evidence="1" id="KW-0472">Membrane</keyword>
<protein>
    <recommendedName>
        <fullName evidence="6">GGDEF domain-containing protein</fullName>
    </recommendedName>
</protein>
<accession>A0A223KND1</accession>
<keyword evidence="5" id="KW-1185">Reference proteome</keyword>
<dbReference type="SUPFAM" id="SSF55073">
    <property type="entry name" value="Nucleotide cyclase"/>
    <property type="match status" value="1"/>
</dbReference>
<dbReference type="InterPro" id="IPR029787">
    <property type="entry name" value="Nucleotide_cyclase"/>
</dbReference>
<dbReference type="EMBL" id="CP018866">
    <property type="protein sequence ID" value="AST90843.1"/>
    <property type="molecule type" value="Genomic_DNA"/>
</dbReference>
<dbReference type="KEGG" id="bcoh:BC6307_05860"/>
<feature type="domain" description="EAL" evidence="2">
    <location>
        <begin position="363"/>
        <end position="609"/>
    </location>
</feature>
<dbReference type="InterPro" id="IPR035919">
    <property type="entry name" value="EAL_sf"/>
</dbReference>
<evidence type="ECO:0008006" key="6">
    <source>
        <dbReference type="Google" id="ProtNLM"/>
    </source>
</evidence>
<dbReference type="CDD" id="cd01948">
    <property type="entry name" value="EAL"/>
    <property type="match status" value="1"/>
</dbReference>
<dbReference type="SUPFAM" id="SSF55785">
    <property type="entry name" value="PYP-like sensor domain (PAS domain)"/>
    <property type="match status" value="1"/>
</dbReference>
<reference evidence="4 5" key="1">
    <citation type="submission" date="2016-12" db="EMBL/GenBank/DDBJ databases">
        <title>The whole genome sequencing and assembly of Bacillus cohnii DSM 6307T strain.</title>
        <authorList>
            <person name="Lee Y.-J."/>
            <person name="Yi H."/>
            <person name="Bahn Y.-S."/>
            <person name="Kim J.F."/>
            <person name="Lee D.-W."/>
        </authorList>
    </citation>
    <scope>NUCLEOTIDE SEQUENCE [LARGE SCALE GENOMIC DNA]</scope>
    <source>
        <strain evidence="4 5">DSM 6307</strain>
    </source>
</reference>
<dbReference type="NCBIfam" id="TIGR00254">
    <property type="entry name" value="GGDEF"/>
    <property type="match status" value="1"/>
</dbReference>